<protein>
    <submittedName>
        <fullName evidence="3">Uncharacterized protein</fullName>
    </submittedName>
</protein>
<proteinExistence type="predicted"/>
<keyword evidence="4" id="KW-1185">Reference proteome</keyword>
<dbReference type="AlphaFoldDB" id="A0A939PHD4"/>
<evidence type="ECO:0000256" key="2">
    <source>
        <dbReference type="SAM" id="Phobius"/>
    </source>
</evidence>
<gene>
    <name evidence="3" type="ORF">J4573_36725</name>
</gene>
<keyword evidence="2" id="KW-0472">Membrane</keyword>
<evidence type="ECO:0000256" key="1">
    <source>
        <dbReference type="SAM" id="MobiDB-lite"/>
    </source>
</evidence>
<feature type="region of interest" description="Disordered" evidence="1">
    <location>
        <begin position="115"/>
        <end position="141"/>
    </location>
</feature>
<feature type="transmembrane region" description="Helical" evidence="2">
    <location>
        <begin position="180"/>
        <end position="202"/>
    </location>
</feature>
<feature type="transmembrane region" description="Helical" evidence="2">
    <location>
        <begin position="42"/>
        <end position="64"/>
    </location>
</feature>
<keyword evidence="2" id="KW-0812">Transmembrane</keyword>
<feature type="transmembrane region" description="Helical" evidence="2">
    <location>
        <begin position="9"/>
        <end position="30"/>
    </location>
</feature>
<dbReference type="RefSeq" id="WP_208260711.1">
    <property type="nucleotide sequence ID" value="NZ_JAGEOJ010000017.1"/>
</dbReference>
<sequence>MVLGVRVESIVRVGAGLTAVLIAVGGYAMQGRLDFYRPGTPSWTGLVVALVATAVGVGGALAVARHLATPVLLLVALPICGLLIHNAAESRVLAIRGVTADCRIADVRSTSRNVANGAPENGSSKVTTSTHRLTCPPGGPSVLKTKKAAGRAGSSVAVSWDPRGRVDPRPAADVPHGSELILPSLAVLAVLLLAATADPAAFRRDRPTSPERGARCP</sequence>
<reference evidence="3" key="1">
    <citation type="submission" date="2021-03" db="EMBL/GenBank/DDBJ databases">
        <authorList>
            <person name="Kanchanasin P."/>
            <person name="Saeng-In P."/>
            <person name="Phongsopitanun W."/>
            <person name="Yuki M."/>
            <person name="Kudo T."/>
            <person name="Ohkuma M."/>
            <person name="Tanasupawat S."/>
        </authorList>
    </citation>
    <scope>NUCLEOTIDE SEQUENCE</scope>
    <source>
        <strain evidence="3">GKU 128</strain>
    </source>
</reference>
<feature type="transmembrane region" description="Helical" evidence="2">
    <location>
        <begin position="71"/>
        <end position="88"/>
    </location>
</feature>
<comment type="caution">
    <text evidence="3">The sequence shown here is derived from an EMBL/GenBank/DDBJ whole genome shotgun (WGS) entry which is preliminary data.</text>
</comment>
<feature type="compositionally biased region" description="Polar residues" evidence="1">
    <location>
        <begin position="121"/>
        <end position="132"/>
    </location>
</feature>
<accession>A0A939PHD4</accession>
<organism evidence="3 4">
    <name type="scientific">Actinomadura barringtoniae</name>
    <dbReference type="NCBI Taxonomy" id="1427535"/>
    <lineage>
        <taxon>Bacteria</taxon>
        <taxon>Bacillati</taxon>
        <taxon>Actinomycetota</taxon>
        <taxon>Actinomycetes</taxon>
        <taxon>Streptosporangiales</taxon>
        <taxon>Thermomonosporaceae</taxon>
        <taxon>Actinomadura</taxon>
    </lineage>
</organism>
<evidence type="ECO:0000313" key="4">
    <source>
        <dbReference type="Proteomes" id="UP000669179"/>
    </source>
</evidence>
<dbReference type="Proteomes" id="UP000669179">
    <property type="component" value="Unassembled WGS sequence"/>
</dbReference>
<evidence type="ECO:0000313" key="3">
    <source>
        <dbReference type="EMBL" id="MBO2452685.1"/>
    </source>
</evidence>
<name>A0A939PHD4_9ACTN</name>
<dbReference type="EMBL" id="JAGEOJ010000017">
    <property type="protein sequence ID" value="MBO2452685.1"/>
    <property type="molecule type" value="Genomic_DNA"/>
</dbReference>
<keyword evidence="2" id="KW-1133">Transmembrane helix</keyword>